<proteinExistence type="predicted"/>
<dbReference type="InterPro" id="IPR004291">
    <property type="entry name" value="Transposase_IS66_central"/>
</dbReference>
<organism evidence="3 4">
    <name type="scientific">Microbispora cellulosiformans</name>
    <dbReference type="NCBI Taxonomy" id="2614688"/>
    <lineage>
        <taxon>Bacteria</taxon>
        <taxon>Bacillati</taxon>
        <taxon>Actinomycetota</taxon>
        <taxon>Actinomycetes</taxon>
        <taxon>Streptosporangiales</taxon>
        <taxon>Streptosporangiaceae</taxon>
        <taxon>Microbispora</taxon>
    </lineage>
</organism>
<keyword evidence="4" id="KW-1185">Reference proteome</keyword>
<feature type="compositionally biased region" description="Low complexity" evidence="1">
    <location>
        <begin position="14"/>
        <end position="30"/>
    </location>
</feature>
<evidence type="ECO:0000256" key="1">
    <source>
        <dbReference type="SAM" id="MobiDB-lite"/>
    </source>
</evidence>
<name>A0A5J5K6S9_9ACTN</name>
<evidence type="ECO:0000259" key="2">
    <source>
        <dbReference type="Pfam" id="PF03050"/>
    </source>
</evidence>
<evidence type="ECO:0000313" key="4">
    <source>
        <dbReference type="Proteomes" id="UP000327011"/>
    </source>
</evidence>
<evidence type="ECO:0000313" key="3">
    <source>
        <dbReference type="EMBL" id="KAA9380510.1"/>
    </source>
</evidence>
<feature type="domain" description="Transposase IS66 central" evidence="2">
    <location>
        <begin position="38"/>
        <end position="108"/>
    </location>
</feature>
<reference evidence="3 4" key="1">
    <citation type="submission" date="2019-09" db="EMBL/GenBank/DDBJ databases">
        <title>Screening of Novel Bioactive Compounds from Soil-Associated.</title>
        <authorList>
            <person name="Gong X."/>
        </authorList>
    </citation>
    <scope>NUCLEOTIDE SEQUENCE [LARGE SCALE GENOMIC DNA]</scope>
    <source>
        <strain evidence="3 4">Gxj-6</strain>
    </source>
</reference>
<dbReference type="AlphaFoldDB" id="A0A5J5K6S9"/>
<gene>
    <name evidence="3" type="ORF">F5972_05020</name>
</gene>
<dbReference type="EMBL" id="VYTZ01000002">
    <property type="protein sequence ID" value="KAA9380510.1"/>
    <property type="molecule type" value="Genomic_DNA"/>
</dbReference>
<dbReference type="Pfam" id="PF03050">
    <property type="entry name" value="DDE_Tnp_IS66"/>
    <property type="match status" value="1"/>
</dbReference>
<feature type="region of interest" description="Disordered" evidence="1">
    <location>
        <begin position="1"/>
        <end position="40"/>
    </location>
</feature>
<protein>
    <submittedName>
        <fullName evidence="3">Transposase</fullName>
    </submittedName>
</protein>
<accession>A0A5J5K6S9</accession>
<comment type="caution">
    <text evidence="3">The sequence shown here is derived from an EMBL/GenBank/DDBJ whole genome shotgun (WGS) entry which is preliminary data.</text>
</comment>
<dbReference type="Proteomes" id="UP000327011">
    <property type="component" value="Unassembled WGS sequence"/>
</dbReference>
<sequence>MMSATSRPRMRPVTSPTDCPSAPATASAARARLDDPDEVEDHLPQCRGVLVHDSLPLYNGYPHARHRLCGAHLARELTAAAEDHPVQRWPAQIRWALAELNKHPVKARESGLTEIPPERARIYLESFHRG</sequence>